<feature type="region of interest" description="Disordered" evidence="9">
    <location>
        <begin position="1"/>
        <end position="41"/>
    </location>
</feature>
<dbReference type="SUPFAM" id="SSF56112">
    <property type="entry name" value="Protein kinase-like (PK-like)"/>
    <property type="match status" value="1"/>
</dbReference>
<protein>
    <recommendedName>
        <fullName evidence="1">non-specific serine/threonine protein kinase</fullName>
        <ecNumber evidence="1">2.7.11.1</ecNumber>
    </recommendedName>
</protein>
<evidence type="ECO:0000259" key="10">
    <source>
        <dbReference type="PROSITE" id="PS50011"/>
    </source>
</evidence>
<keyword evidence="5" id="KW-0418">Kinase</keyword>
<dbReference type="GO" id="GO:0072354">
    <property type="term" value="F:histone H3T3 kinase activity"/>
    <property type="evidence" value="ECO:0007669"/>
    <property type="project" value="TreeGrafter"/>
</dbReference>
<accession>A0AAI8Z7W6</accession>
<evidence type="ECO:0000256" key="7">
    <source>
        <dbReference type="ARBA" id="ARBA00047899"/>
    </source>
</evidence>
<evidence type="ECO:0000256" key="9">
    <source>
        <dbReference type="SAM" id="MobiDB-lite"/>
    </source>
</evidence>
<name>A0AAI8Z7W6_9PEZI</name>
<evidence type="ECO:0000256" key="6">
    <source>
        <dbReference type="ARBA" id="ARBA00022840"/>
    </source>
</evidence>
<dbReference type="EMBL" id="CAVMBE010000102">
    <property type="protein sequence ID" value="CAK4034053.1"/>
    <property type="molecule type" value="Genomic_DNA"/>
</dbReference>
<dbReference type="Proteomes" id="UP001296104">
    <property type="component" value="Unassembled WGS sequence"/>
</dbReference>
<sequence>MPRPQVYGKRSRAIYDPLAAPFSSPEQASKPSKPEKTKGVVTRTCQLVVEEKPAEVSRRPKRAALGEKSHNEVVLPLEAVKQVKRKSKKTEGRAGGEEIVEQKGRRLRNNRLNEAEPGPINSSLRDVPNQIPRPEQSAKKEESTRQRRTHTRFDDEGTETVEVRTIDLPKEQKPADESQPSEYETHCQRLLDLSPHPLTGFDTWSDQLSEHFAVTKIAEASFGEVYRLSLQEDISEFTSSDESVFKIIPLQAPESTLPQDKRRRAAARKKAEGMTKPMDVATEVKLLQRMSAIPGFTNFRDVRILQGRPPAAFADAFKQWNAEQKAKKKDQSHFPDPSKRNSYNTDQLWAVIEMQDAGTDLERSVENGDCTSVWKVWDIFWQVVLSLAKGEEGAQFEHRDLHLGNICVRAASHGAAADVDITRKLGFTSLETTIIDYTISRCIMPDSSIAYSDLSRDEALFQGDSTEEYQYDIYRYMRSALFFDAPMADFYSRESLNDRSWEQYHPQTNLVWLHLVLYKLLEQIDWPSARKAPSKKAKRAEHAVWKRSCELEKILLKAQDLLDPDEVCSNGINSASHLVLTALTGGWLDVEDVAGHEMADESALISQLDGLAL</sequence>
<dbReference type="InterPro" id="IPR024604">
    <property type="entry name" value="GSG2_C"/>
</dbReference>
<dbReference type="EC" id="2.7.11.1" evidence="1"/>
<comment type="catalytic activity">
    <reaction evidence="7">
        <text>L-threonyl-[protein] + ATP = O-phospho-L-threonyl-[protein] + ADP + H(+)</text>
        <dbReference type="Rhea" id="RHEA:46608"/>
        <dbReference type="Rhea" id="RHEA-COMP:11060"/>
        <dbReference type="Rhea" id="RHEA-COMP:11605"/>
        <dbReference type="ChEBI" id="CHEBI:15378"/>
        <dbReference type="ChEBI" id="CHEBI:30013"/>
        <dbReference type="ChEBI" id="CHEBI:30616"/>
        <dbReference type="ChEBI" id="CHEBI:61977"/>
        <dbReference type="ChEBI" id="CHEBI:456216"/>
        <dbReference type="EC" id="2.7.11.1"/>
    </reaction>
</comment>
<evidence type="ECO:0000313" key="12">
    <source>
        <dbReference type="Proteomes" id="UP001296104"/>
    </source>
</evidence>
<proteinExistence type="predicted"/>
<keyword evidence="4" id="KW-0547">Nucleotide-binding</keyword>
<keyword evidence="6" id="KW-0067">ATP-binding</keyword>
<dbReference type="Gene3D" id="1.10.510.10">
    <property type="entry name" value="Transferase(Phosphotransferase) domain 1"/>
    <property type="match status" value="1"/>
</dbReference>
<dbReference type="InterPro" id="IPR011009">
    <property type="entry name" value="Kinase-like_dom_sf"/>
</dbReference>
<dbReference type="GO" id="GO:0005634">
    <property type="term" value="C:nucleus"/>
    <property type="evidence" value="ECO:0007669"/>
    <property type="project" value="TreeGrafter"/>
</dbReference>
<dbReference type="GO" id="GO:0005737">
    <property type="term" value="C:cytoplasm"/>
    <property type="evidence" value="ECO:0007669"/>
    <property type="project" value="TreeGrafter"/>
</dbReference>
<feature type="region of interest" description="Disordered" evidence="9">
    <location>
        <begin position="82"/>
        <end position="181"/>
    </location>
</feature>
<evidence type="ECO:0000256" key="5">
    <source>
        <dbReference type="ARBA" id="ARBA00022777"/>
    </source>
</evidence>
<feature type="compositionally biased region" description="Basic and acidic residues" evidence="9">
    <location>
        <begin position="89"/>
        <end position="104"/>
    </location>
</feature>
<reference evidence="11" key="1">
    <citation type="submission" date="2023-11" db="EMBL/GenBank/DDBJ databases">
        <authorList>
            <person name="Alioto T."/>
            <person name="Alioto T."/>
            <person name="Gomez Garrido J."/>
        </authorList>
    </citation>
    <scope>NUCLEOTIDE SEQUENCE</scope>
</reference>
<organism evidence="11 12">
    <name type="scientific">Lecanosticta acicola</name>
    <dbReference type="NCBI Taxonomy" id="111012"/>
    <lineage>
        <taxon>Eukaryota</taxon>
        <taxon>Fungi</taxon>
        <taxon>Dikarya</taxon>
        <taxon>Ascomycota</taxon>
        <taxon>Pezizomycotina</taxon>
        <taxon>Dothideomycetes</taxon>
        <taxon>Dothideomycetidae</taxon>
        <taxon>Mycosphaerellales</taxon>
        <taxon>Mycosphaerellaceae</taxon>
        <taxon>Lecanosticta</taxon>
    </lineage>
</organism>
<dbReference type="PROSITE" id="PS50011">
    <property type="entry name" value="PROTEIN_KINASE_DOM"/>
    <property type="match status" value="1"/>
</dbReference>
<comment type="catalytic activity">
    <reaction evidence="8">
        <text>L-seryl-[protein] + ATP = O-phospho-L-seryl-[protein] + ADP + H(+)</text>
        <dbReference type="Rhea" id="RHEA:17989"/>
        <dbReference type="Rhea" id="RHEA-COMP:9863"/>
        <dbReference type="Rhea" id="RHEA-COMP:11604"/>
        <dbReference type="ChEBI" id="CHEBI:15378"/>
        <dbReference type="ChEBI" id="CHEBI:29999"/>
        <dbReference type="ChEBI" id="CHEBI:30616"/>
        <dbReference type="ChEBI" id="CHEBI:83421"/>
        <dbReference type="ChEBI" id="CHEBI:456216"/>
        <dbReference type="EC" id="2.7.11.1"/>
    </reaction>
</comment>
<dbReference type="PANTHER" id="PTHR24419:SF18">
    <property type="entry name" value="SERINE_THREONINE-PROTEIN KINASE HASPIN"/>
    <property type="match status" value="1"/>
</dbReference>
<dbReference type="GO" id="GO:0000278">
    <property type="term" value="P:mitotic cell cycle"/>
    <property type="evidence" value="ECO:0007669"/>
    <property type="project" value="TreeGrafter"/>
</dbReference>
<evidence type="ECO:0000256" key="3">
    <source>
        <dbReference type="ARBA" id="ARBA00022679"/>
    </source>
</evidence>
<feature type="domain" description="Protein kinase" evidence="10">
    <location>
        <begin position="211"/>
        <end position="613"/>
    </location>
</feature>
<evidence type="ECO:0000313" key="11">
    <source>
        <dbReference type="EMBL" id="CAK4034053.1"/>
    </source>
</evidence>
<evidence type="ECO:0000256" key="4">
    <source>
        <dbReference type="ARBA" id="ARBA00022741"/>
    </source>
</evidence>
<dbReference type="InterPro" id="IPR000719">
    <property type="entry name" value="Prot_kinase_dom"/>
</dbReference>
<dbReference type="Pfam" id="PF12330">
    <property type="entry name" value="Haspin_kinase"/>
    <property type="match status" value="1"/>
</dbReference>
<feature type="compositionally biased region" description="Basic and acidic residues" evidence="9">
    <location>
        <begin position="136"/>
        <end position="176"/>
    </location>
</feature>
<keyword evidence="3" id="KW-0808">Transferase</keyword>
<dbReference type="SMART" id="SM01331">
    <property type="entry name" value="DUF3635"/>
    <property type="match status" value="1"/>
</dbReference>
<dbReference type="GO" id="GO:0035556">
    <property type="term" value="P:intracellular signal transduction"/>
    <property type="evidence" value="ECO:0007669"/>
    <property type="project" value="TreeGrafter"/>
</dbReference>
<dbReference type="Gene3D" id="3.30.200.20">
    <property type="entry name" value="Phosphorylase Kinase, domain 1"/>
    <property type="match status" value="1"/>
</dbReference>
<evidence type="ECO:0000256" key="1">
    <source>
        <dbReference type="ARBA" id="ARBA00012513"/>
    </source>
</evidence>
<keyword evidence="2" id="KW-0723">Serine/threonine-protein kinase</keyword>
<dbReference type="AlphaFoldDB" id="A0AAI8Z7W6"/>
<keyword evidence="12" id="KW-1185">Reference proteome</keyword>
<comment type="caution">
    <text evidence="11">The sequence shown here is derived from an EMBL/GenBank/DDBJ whole genome shotgun (WGS) entry which is preliminary data.</text>
</comment>
<dbReference type="PANTHER" id="PTHR24419">
    <property type="entry name" value="INTERLEUKIN-1 RECEPTOR-ASSOCIATED KINASE"/>
    <property type="match status" value="1"/>
</dbReference>
<dbReference type="GO" id="GO:0005524">
    <property type="term" value="F:ATP binding"/>
    <property type="evidence" value="ECO:0007669"/>
    <property type="project" value="UniProtKB-KW"/>
</dbReference>
<gene>
    <name evidence="11" type="ORF">LECACI_7A009211</name>
</gene>
<evidence type="ECO:0000256" key="8">
    <source>
        <dbReference type="ARBA" id="ARBA00048679"/>
    </source>
</evidence>
<evidence type="ECO:0000256" key="2">
    <source>
        <dbReference type="ARBA" id="ARBA00022527"/>
    </source>
</evidence>